<comment type="caution">
    <text evidence="11">The sequence shown here is derived from an EMBL/GenBank/DDBJ whole genome shotgun (WGS) entry which is preliminary data.</text>
</comment>
<dbReference type="SUPFAM" id="SSF88713">
    <property type="entry name" value="Glycoside hydrolase/deacetylase"/>
    <property type="match status" value="1"/>
</dbReference>
<organism evidence="11 12">
    <name type="scientific">Gomphillus americanus</name>
    <dbReference type="NCBI Taxonomy" id="1940652"/>
    <lineage>
        <taxon>Eukaryota</taxon>
        <taxon>Fungi</taxon>
        <taxon>Dikarya</taxon>
        <taxon>Ascomycota</taxon>
        <taxon>Pezizomycotina</taxon>
        <taxon>Lecanoromycetes</taxon>
        <taxon>OSLEUM clade</taxon>
        <taxon>Ostropomycetidae</taxon>
        <taxon>Ostropales</taxon>
        <taxon>Graphidaceae</taxon>
        <taxon>Gomphilloideae</taxon>
        <taxon>Gomphillus</taxon>
    </lineage>
</organism>
<evidence type="ECO:0000256" key="8">
    <source>
        <dbReference type="PROSITE-ProRule" id="PRU00261"/>
    </source>
</evidence>
<dbReference type="GO" id="GO:0016810">
    <property type="term" value="F:hydrolase activity, acting on carbon-nitrogen (but not peptide) bonds"/>
    <property type="evidence" value="ECO:0007669"/>
    <property type="project" value="InterPro"/>
</dbReference>
<accession>A0A8H3EDA7</accession>
<dbReference type="Pfam" id="PF00187">
    <property type="entry name" value="Chitin_bind_1"/>
    <property type="match status" value="1"/>
</dbReference>
<dbReference type="Gene3D" id="3.20.20.370">
    <property type="entry name" value="Glycoside hydrolase/deacetylase"/>
    <property type="match status" value="1"/>
</dbReference>
<dbReference type="AlphaFoldDB" id="A0A8H3EDA7"/>
<dbReference type="CDD" id="cd00035">
    <property type="entry name" value="ChtBD1"/>
    <property type="match status" value="1"/>
</dbReference>
<dbReference type="GO" id="GO:0005975">
    <property type="term" value="P:carbohydrate metabolic process"/>
    <property type="evidence" value="ECO:0007669"/>
    <property type="project" value="InterPro"/>
</dbReference>
<proteinExistence type="predicted"/>
<evidence type="ECO:0008006" key="13">
    <source>
        <dbReference type="Google" id="ProtNLM"/>
    </source>
</evidence>
<evidence type="ECO:0000256" key="1">
    <source>
        <dbReference type="ARBA" id="ARBA00001941"/>
    </source>
</evidence>
<dbReference type="InterPro" id="IPR011330">
    <property type="entry name" value="Glyco_hydro/deAcase_b/a-brl"/>
</dbReference>
<dbReference type="Proteomes" id="UP000664169">
    <property type="component" value="Unassembled WGS sequence"/>
</dbReference>
<dbReference type="Pfam" id="PF01522">
    <property type="entry name" value="Polysacc_deac_1"/>
    <property type="match status" value="1"/>
</dbReference>
<dbReference type="PROSITE" id="PS51677">
    <property type="entry name" value="NODB"/>
    <property type="match status" value="1"/>
</dbReference>
<feature type="domain" description="NodB homology" evidence="10">
    <location>
        <begin position="120"/>
        <end position="313"/>
    </location>
</feature>
<dbReference type="PANTHER" id="PTHR46471">
    <property type="entry name" value="CHITIN DEACETYLASE"/>
    <property type="match status" value="1"/>
</dbReference>
<evidence type="ECO:0000259" key="10">
    <source>
        <dbReference type="PROSITE" id="PS51677"/>
    </source>
</evidence>
<dbReference type="GO" id="GO:0046872">
    <property type="term" value="F:metal ion binding"/>
    <property type="evidence" value="ECO:0007669"/>
    <property type="project" value="UniProtKB-KW"/>
</dbReference>
<dbReference type="InterPro" id="IPR018371">
    <property type="entry name" value="Chitin-binding_1_CS"/>
</dbReference>
<evidence type="ECO:0000256" key="4">
    <source>
        <dbReference type="ARBA" id="ARBA00022729"/>
    </source>
</evidence>
<reference evidence="11" key="1">
    <citation type="submission" date="2021-03" db="EMBL/GenBank/DDBJ databases">
        <authorList>
            <person name="Tagirdzhanova G."/>
        </authorList>
    </citation>
    <scope>NUCLEOTIDE SEQUENCE</scope>
</reference>
<evidence type="ECO:0000313" key="12">
    <source>
        <dbReference type="Proteomes" id="UP000664169"/>
    </source>
</evidence>
<evidence type="ECO:0000256" key="2">
    <source>
        <dbReference type="ARBA" id="ARBA00022669"/>
    </source>
</evidence>
<dbReference type="PANTHER" id="PTHR46471:SF8">
    <property type="entry name" value="CHITIN DEACETYLASE"/>
    <property type="match status" value="1"/>
</dbReference>
<dbReference type="OrthoDB" id="2125469at2759"/>
<dbReference type="PROSITE" id="PS00026">
    <property type="entry name" value="CHIT_BIND_I_1"/>
    <property type="match status" value="1"/>
</dbReference>
<keyword evidence="4" id="KW-0732">Signal</keyword>
<dbReference type="SUPFAM" id="SSF57016">
    <property type="entry name" value="Plant lectins/antimicrobial peptides"/>
    <property type="match status" value="1"/>
</dbReference>
<dbReference type="GO" id="GO:0008061">
    <property type="term" value="F:chitin binding"/>
    <property type="evidence" value="ECO:0007669"/>
    <property type="project" value="UniProtKB-UniRule"/>
</dbReference>
<evidence type="ECO:0000313" key="11">
    <source>
        <dbReference type="EMBL" id="CAF9905006.1"/>
    </source>
</evidence>
<evidence type="ECO:0000256" key="5">
    <source>
        <dbReference type="ARBA" id="ARBA00022801"/>
    </source>
</evidence>
<dbReference type="EMBL" id="CAJPDQ010000002">
    <property type="protein sequence ID" value="CAF9905006.1"/>
    <property type="molecule type" value="Genomic_DNA"/>
</dbReference>
<keyword evidence="3" id="KW-0479">Metal-binding</keyword>
<dbReference type="PROSITE" id="PS50941">
    <property type="entry name" value="CHIT_BIND_I_2"/>
    <property type="match status" value="1"/>
</dbReference>
<comment type="cofactor">
    <cofactor evidence="1">
        <name>Co(2+)</name>
        <dbReference type="ChEBI" id="CHEBI:48828"/>
    </cofactor>
</comment>
<keyword evidence="8" id="KW-1015">Disulfide bond</keyword>
<keyword evidence="12" id="KW-1185">Reference proteome</keyword>
<gene>
    <name evidence="11" type="ORF">GOMPHAMPRED_003009</name>
</gene>
<feature type="disulfide bond" evidence="8">
    <location>
        <begin position="53"/>
        <end position="65"/>
    </location>
</feature>
<dbReference type="InterPro" id="IPR001002">
    <property type="entry name" value="Chitin-bd_1"/>
</dbReference>
<name>A0A8H3EDA7_9LECA</name>
<feature type="disulfide bond" evidence="8">
    <location>
        <begin position="44"/>
        <end position="59"/>
    </location>
</feature>
<dbReference type="Gene3D" id="3.30.60.10">
    <property type="entry name" value="Endochitinase-like"/>
    <property type="match status" value="1"/>
</dbReference>
<comment type="caution">
    <text evidence="8">Lacks conserved residue(s) required for the propagation of feature annotation.</text>
</comment>
<feature type="disulfide bond" evidence="8">
    <location>
        <begin position="58"/>
        <end position="72"/>
    </location>
</feature>
<evidence type="ECO:0000256" key="7">
    <source>
        <dbReference type="ARBA" id="ARBA00023285"/>
    </source>
</evidence>
<evidence type="ECO:0000256" key="3">
    <source>
        <dbReference type="ARBA" id="ARBA00022723"/>
    </source>
</evidence>
<dbReference type="CDD" id="cd10951">
    <property type="entry name" value="CE4_ClCDA_like"/>
    <property type="match status" value="1"/>
</dbReference>
<dbReference type="InterPro" id="IPR036861">
    <property type="entry name" value="Endochitinase-like_sf"/>
</dbReference>
<evidence type="ECO:0000259" key="9">
    <source>
        <dbReference type="PROSITE" id="PS50941"/>
    </source>
</evidence>
<evidence type="ECO:0000256" key="6">
    <source>
        <dbReference type="ARBA" id="ARBA00023277"/>
    </source>
</evidence>
<feature type="domain" description="Chitin-binding type-1" evidence="9">
    <location>
        <begin position="41"/>
        <end position="87"/>
    </location>
</feature>
<keyword evidence="2 8" id="KW-0147">Chitin-binding</keyword>
<protein>
    <recommendedName>
        <fullName evidence="13">Chitin deacetylase</fullName>
    </recommendedName>
</protein>
<dbReference type="InterPro" id="IPR002509">
    <property type="entry name" value="NODB_dom"/>
</dbReference>
<keyword evidence="7" id="KW-0170">Cobalt</keyword>
<keyword evidence="5" id="KW-0378">Hydrolase</keyword>
<sequence>METMFALQDSAVVSTVGVQMMQHIVEQDVNQAHPAGPTGSTTKCGPANNYAVCARGLCCSISGNCGTGEDFCSDPFNCQFGYGDCDSSKTPAGTSTINDPRPLLGSVSYTQDIYDCTAPNVIALTYDDGPLDYTGHLLDVLKQYGFHATFFVSGNNIAKGEIDTTAPWPTYIKRMIAEGHQVASHTWSHYDLGGLSSADRIQQMVKNERALANIIGKYPTYMRPPFSSCSGDCQTDMQNLGYHRVYFDLDSQDYLNDATMLIQNSKDIVRWALGNETNGENQLVLQHDIHYQTAYNLSSFYFDLIKAKGWKGVSVGECLLDPKSNWYRVPGSGQGTA</sequence>
<keyword evidence="6" id="KW-0119">Carbohydrate metabolism</keyword>